<organism evidence="2 3">
    <name type="scientific">Amanita thiersii Skay4041</name>
    <dbReference type="NCBI Taxonomy" id="703135"/>
    <lineage>
        <taxon>Eukaryota</taxon>
        <taxon>Fungi</taxon>
        <taxon>Dikarya</taxon>
        <taxon>Basidiomycota</taxon>
        <taxon>Agaricomycotina</taxon>
        <taxon>Agaricomycetes</taxon>
        <taxon>Agaricomycetidae</taxon>
        <taxon>Agaricales</taxon>
        <taxon>Pluteineae</taxon>
        <taxon>Amanitaceae</taxon>
        <taxon>Amanita</taxon>
    </lineage>
</organism>
<feature type="compositionally biased region" description="Basic residues" evidence="1">
    <location>
        <begin position="234"/>
        <end position="251"/>
    </location>
</feature>
<dbReference type="Proteomes" id="UP000242287">
    <property type="component" value="Unassembled WGS sequence"/>
</dbReference>
<proteinExistence type="predicted"/>
<feature type="compositionally biased region" description="Acidic residues" evidence="1">
    <location>
        <begin position="93"/>
        <end position="112"/>
    </location>
</feature>
<feature type="compositionally biased region" description="Basic and acidic residues" evidence="1">
    <location>
        <begin position="40"/>
        <end position="51"/>
    </location>
</feature>
<keyword evidence="3" id="KW-1185">Reference proteome</keyword>
<feature type="compositionally biased region" description="Basic and acidic residues" evidence="1">
    <location>
        <begin position="114"/>
        <end position="129"/>
    </location>
</feature>
<feature type="compositionally biased region" description="Basic and acidic residues" evidence="1">
    <location>
        <begin position="68"/>
        <end position="89"/>
    </location>
</feature>
<evidence type="ECO:0000256" key="1">
    <source>
        <dbReference type="SAM" id="MobiDB-lite"/>
    </source>
</evidence>
<feature type="compositionally biased region" description="Acidic residues" evidence="1">
    <location>
        <begin position="182"/>
        <end position="199"/>
    </location>
</feature>
<evidence type="ECO:0000313" key="2">
    <source>
        <dbReference type="EMBL" id="PFH46927.1"/>
    </source>
</evidence>
<gene>
    <name evidence="2" type="ORF">AMATHDRAFT_43268</name>
</gene>
<feature type="compositionally biased region" description="Acidic residues" evidence="1">
    <location>
        <begin position="158"/>
        <end position="172"/>
    </location>
</feature>
<accession>A0A2A9NF91</accession>
<name>A0A2A9NF91_9AGAR</name>
<dbReference type="EMBL" id="KZ302147">
    <property type="protein sequence ID" value="PFH46927.1"/>
    <property type="molecule type" value="Genomic_DNA"/>
</dbReference>
<feature type="compositionally biased region" description="Basic and acidic residues" evidence="1">
    <location>
        <begin position="200"/>
        <end position="214"/>
    </location>
</feature>
<dbReference type="STRING" id="703135.A0A2A9NF91"/>
<feature type="compositionally biased region" description="Acidic residues" evidence="1">
    <location>
        <begin position="133"/>
        <end position="146"/>
    </location>
</feature>
<dbReference type="AlphaFoldDB" id="A0A2A9NF91"/>
<feature type="compositionally biased region" description="Basic residues" evidence="1">
    <location>
        <begin position="1"/>
        <end position="19"/>
    </location>
</feature>
<feature type="compositionally biased region" description="Acidic residues" evidence="1">
    <location>
        <begin position="24"/>
        <end position="33"/>
    </location>
</feature>
<sequence length="320" mass="36590">MGSHQRQPHHRPGAPRIKYHNSDNDTDDNDDAPETYTLTESKHSAKRKNEDIGQAQAAVRKKAKLRNQQRDRVLKEQAAGRRERERRMLFGENEVEEEDGDGEHEGEDEGDGGDNLRRQMERVMKETRNTDGLADEGEDEESDEDEFKGLYRSSAEGSEAEGDSGVEEDEDSEFLHIMQNEELMEKDSEEDDDDEDDQLPSDRLRVKKLPDHLFEAAFAQRSPQPSSPQTHQKSITKSKQRAQKTHNRKPQHKDVIIGTRTFRTLPTGPYANVKLASSRPTADRAHIVRKGDTRIRGWERRAANIGSMRRDGPAANFVRR</sequence>
<reference evidence="2 3" key="1">
    <citation type="submission" date="2014-02" db="EMBL/GenBank/DDBJ databases">
        <title>Transposable element dynamics among asymbiotic and ectomycorrhizal Amanita fungi.</title>
        <authorList>
            <consortium name="DOE Joint Genome Institute"/>
            <person name="Hess J."/>
            <person name="Skrede I."/>
            <person name="Wolfe B."/>
            <person name="LaButti K."/>
            <person name="Ohm R.A."/>
            <person name="Grigoriev I.V."/>
            <person name="Pringle A."/>
        </authorList>
    </citation>
    <scope>NUCLEOTIDE SEQUENCE [LARGE SCALE GENOMIC DNA]</scope>
    <source>
        <strain evidence="2 3">SKay4041</strain>
    </source>
</reference>
<evidence type="ECO:0000313" key="3">
    <source>
        <dbReference type="Proteomes" id="UP000242287"/>
    </source>
</evidence>
<protein>
    <submittedName>
        <fullName evidence="2">Uncharacterized protein</fullName>
    </submittedName>
</protein>
<dbReference type="OrthoDB" id="3253399at2759"/>
<feature type="region of interest" description="Disordered" evidence="1">
    <location>
        <begin position="1"/>
        <end position="254"/>
    </location>
</feature>
<feature type="compositionally biased region" description="Polar residues" evidence="1">
    <location>
        <begin position="221"/>
        <end position="233"/>
    </location>
</feature>